<sequence length="507" mass="53184">MYKLTFLPLTPSSVSPSQASTTTTKAMVLSKQVATSGPTKAMVTSAIVQQGTVQPSSDGGRATSSLVTNSTLTVSTSSAGTLPKQTSSTVATDTNSGSLTTTAVGSTGSGNTTLVSPIVSAKPEATSHQDGTQSTAVPGDQSGHGVSTGTAFQPMDLVTATHTTPLLSPAMPTKTSESSSKGQHHPTTASSSLGTTAAPGLTVTPHGMPTTVKLLQQEKTVLFSQGYTRLFSSPVFPMTAPTVILQGTHQTSSQRPAVSTDSSSKVVPQHTSLAPGTATTPPVGKPPSSISELPTTVPQGPSTPSPSSASPVCSPLQPDSSPLHDKLVTLLCRAAKATFSPAHDKCRVLLAPVPEIDAVAVKEITIQTNLPPEDIYEQLKDKWDDLKEVGVSHMQLGDQGPPEEAEDRFSTPLIITIVCMASFLLLVAALYGCCHQRLSQRKDQQRLTEELQTVENGYHDNPTLEVMETSSEMQEKKVNLNGELGDSWIVPLDNLTKDDLEEEDTHL</sequence>
<evidence type="ECO:0000256" key="8">
    <source>
        <dbReference type="ARBA" id="ARBA00004510"/>
    </source>
</evidence>
<protein>
    <recommendedName>
        <fullName evidence="10">Podocalyxin</fullName>
    </recommendedName>
    <alternativeName>
        <fullName evidence="19">Podocalyxin-like protein 1</fullName>
    </alternativeName>
</protein>
<organism evidence="22 23">
    <name type="scientific">Propithecus coquereli</name>
    <name type="common">Coquerel's sifaka</name>
    <name type="synonym">Propithecus verreauxi coquereli</name>
    <dbReference type="NCBI Taxonomy" id="379532"/>
    <lineage>
        <taxon>Eukaryota</taxon>
        <taxon>Metazoa</taxon>
        <taxon>Chordata</taxon>
        <taxon>Craniata</taxon>
        <taxon>Vertebrata</taxon>
        <taxon>Euteleostomi</taxon>
        <taxon>Mammalia</taxon>
        <taxon>Eutheria</taxon>
        <taxon>Euarchontoglires</taxon>
        <taxon>Primates</taxon>
        <taxon>Strepsirrhini</taxon>
        <taxon>Lemuriformes</taxon>
        <taxon>Indriidae</taxon>
        <taxon>Propithecus</taxon>
    </lineage>
</organism>
<feature type="region of interest" description="Disordered" evidence="20">
    <location>
        <begin position="247"/>
        <end position="318"/>
    </location>
</feature>
<evidence type="ECO:0000256" key="9">
    <source>
        <dbReference type="ARBA" id="ARBA00007029"/>
    </source>
</evidence>
<dbReference type="GO" id="GO:0030175">
    <property type="term" value="C:filopodium"/>
    <property type="evidence" value="ECO:0007669"/>
    <property type="project" value="UniProtKB-SubCell"/>
</dbReference>
<feature type="region of interest" description="Disordered" evidence="20">
    <location>
        <begin position="74"/>
        <end position="150"/>
    </location>
</feature>
<dbReference type="PANTHER" id="PTHR12067">
    <property type="entry name" value="PODOCALYXIN"/>
    <property type="match status" value="1"/>
</dbReference>
<evidence type="ECO:0000256" key="17">
    <source>
        <dbReference type="ARBA" id="ARBA00023180"/>
    </source>
</evidence>
<evidence type="ECO:0000256" key="5">
    <source>
        <dbReference type="ARBA" id="ARBA00004466"/>
    </source>
</evidence>
<dbReference type="GO" id="GO:0022408">
    <property type="term" value="P:negative regulation of cell-cell adhesion"/>
    <property type="evidence" value="ECO:0007669"/>
    <property type="project" value="TreeGrafter"/>
</dbReference>
<dbReference type="Proteomes" id="UP000233160">
    <property type="component" value="Unassembled WGS sequence"/>
</dbReference>
<dbReference type="STRING" id="379532.ENSPCOP00000002600"/>
<evidence type="ECO:0000256" key="16">
    <source>
        <dbReference type="ARBA" id="ARBA00023136"/>
    </source>
</evidence>
<evidence type="ECO:0000256" key="2">
    <source>
        <dbReference type="ARBA" id="ARBA00004105"/>
    </source>
</evidence>
<feature type="compositionally biased region" description="Polar residues" evidence="20">
    <location>
        <begin position="79"/>
        <end position="115"/>
    </location>
</feature>
<keyword evidence="11" id="KW-1003">Cell membrane</keyword>
<dbReference type="OMA" id="YEDFWYS"/>
<dbReference type="Pfam" id="PF06365">
    <property type="entry name" value="CD34_antigen"/>
    <property type="match status" value="1"/>
</dbReference>
<dbReference type="GO" id="GO:0045121">
    <property type="term" value="C:membrane raft"/>
    <property type="evidence" value="ECO:0007669"/>
    <property type="project" value="UniProtKB-SubCell"/>
</dbReference>
<dbReference type="GO" id="GO:0031528">
    <property type="term" value="C:microvillus membrane"/>
    <property type="evidence" value="ECO:0007669"/>
    <property type="project" value="TreeGrafter"/>
</dbReference>
<keyword evidence="17" id="KW-0325">Glycoprotein</keyword>
<dbReference type="GeneTree" id="ENSGT00730000111314"/>
<evidence type="ECO:0000256" key="10">
    <source>
        <dbReference type="ARBA" id="ARBA00017371"/>
    </source>
</evidence>
<dbReference type="GO" id="GO:0016324">
    <property type="term" value="C:apical plasma membrane"/>
    <property type="evidence" value="ECO:0007669"/>
    <property type="project" value="UniProtKB-SubCell"/>
</dbReference>
<keyword evidence="13" id="KW-0732">Signal</keyword>
<evidence type="ECO:0000256" key="4">
    <source>
        <dbReference type="ARBA" id="ARBA00004285"/>
    </source>
</evidence>
<feature type="region of interest" description="Disordered" evidence="20">
    <location>
        <begin position="165"/>
        <end position="205"/>
    </location>
</feature>
<dbReference type="GO" id="GO:0032534">
    <property type="term" value="P:regulation of microvillus assembly"/>
    <property type="evidence" value="ECO:0007669"/>
    <property type="project" value="TreeGrafter"/>
</dbReference>
<keyword evidence="16 21" id="KW-0472">Membrane</keyword>
<dbReference type="PANTHER" id="PTHR12067:SF5">
    <property type="entry name" value="PODOCALYXIN"/>
    <property type="match status" value="1"/>
</dbReference>
<comment type="function">
    <text evidence="1">Involved in the regulation of both adhesion and cell morphology and cancer progression. Functions as an anti-adhesive molecule that maintains an open filtration pathway between neighboring foot processes in the podocyte by charge repulsion. Acts as a pro-adhesive molecule, enhancing the adherence of cells to immobilized ligands, increasing the rate of migration and cell-cell contacts in an integrin-dependent manner. Induces the formation of apical actin-dependent microvilli. Involved in the formation of a preapical plasma membrane subdomain to set up initial epithelial polarization and the apical lumen formation during renal tubulogenesis. Plays a role in cancer development and aggressiveness by inducing cell migration and invasion through its interaction with the actin-binding protein EZR. Affects EZR-dependent signaling events, leading to increased activities of the MAPK and PI3K pathways in cancer cells.</text>
</comment>
<evidence type="ECO:0000256" key="12">
    <source>
        <dbReference type="ARBA" id="ARBA00022692"/>
    </source>
</evidence>
<evidence type="ECO:0000256" key="21">
    <source>
        <dbReference type="SAM" id="Phobius"/>
    </source>
</evidence>
<comment type="similarity">
    <text evidence="9">Belongs to the podocalyxin family.</text>
</comment>
<keyword evidence="12 21" id="KW-0812">Transmembrane</keyword>
<dbReference type="Ensembl" id="ENSPCOT00000008976.1">
    <property type="protein sequence ID" value="ENSPCOP00000002600.1"/>
    <property type="gene ID" value="ENSPCOG00000007905.1"/>
</dbReference>
<dbReference type="GO" id="GO:0007155">
    <property type="term" value="P:cell adhesion"/>
    <property type="evidence" value="ECO:0007669"/>
    <property type="project" value="UniProtKB-KW"/>
</dbReference>
<dbReference type="AlphaFoldDB" id="A0A2K6ELI6"/>
<feature type="transmembrane region" description="Helical" evidence="21">
    <location>
        <begin position="413"/>
        <end position="434"/>
    </location>
</feature>
<evidence type="ECO:0000256" key="6">
    <source>
        <dbReference type="ARBA" id="ARBA00004479"/>
    </source>
</evidence>
<keyword evidence="23" id="KW-1185">Reference proteome</keyword>
<proteinExistence type="inferred from homology"/>
<evidence type="ECO:0000256" key="11">
    <source>
        <dbReference type="ARBA" id="ARBA00022475"/>
    </source>
</evidence>
<evidence type="ECO:0000256" key="20">
    <source>
        <dbReference type="SAM" id="MobiDB-lite"/>
    </source>
</evidence>
<evidence type="ECO:0000313" key="23">
    <source>
        <dbReference type="Proteomes" id="UP000233160"/>
    </source>
</evidence>
<evidence type="ECO:0000256" key="18">
    <source>
        <dbReference type="ARBA" id="ARBA00023273"/>
    </source>
</evidence>
<evidence type="ECO:0000256" key="1">
    <source>
        <dbReference type="ARBA" id="ARBA00003167"/>
    </source>
</evidence>
<feature type="compositionally biased region" description="Low complexity" evidence="20">
    <location>
        <begin position="187"/>
        <end position="198"/>
    </location>
</feature>
<dbReference type="GO" id="GO:0016477">
    <property type="term" value="P:cell migration"/>
    <property type="evidence" value="ECO:0007669"/>
    <property type="project" value="InterPro"/>
</dbReference>
<dbReference type="InterPro" id="IPR017403">
    <property type="entry name" value="PODXL"/>
</dbReference>
<feature type="compositionally biased region" description="Polar residues" evidence="20">
    <location>
        <begin position="126"/>
        <end position="136"/>
    </location>
</feature>
<accession>A0A2K6ELI6</accession>
<evidence type="ECO:0000256" key="13">
    <source>
        <dbReference type="ARBA" id="ARBA00022729"/>
    </source>
</evidence>
<dbReference type="GO" id="GO:0030027">
    <property type="term" value="C:lamellipodium"/>
    <property type="evidence" value="ECO:0007669"/>
    <property type="project" value="UniProtKB-SubCell"/>
</dbReference>
<evidence type="ECO:0000313" key="22">
    <source>
        <dbReference type="Ensembl" id="ENSPCOP00000002600.1"/>
    </source>
</evidence>
<keyword evidence="14" id="KW-0130">Cell adhesion</keyword>
<reference evidence="22" key="2">
    <citation type="submission" date="2025-09" db="UniProtKB">
        <authorList>
            <consortium name="Ensembl"/>
        </authorList>
    </citation>
    <scope>IDENTIFICATION</scope>
</reference>
<comment type="subcellular location">
    <subcellularLocation>
        <location evidence="3">Apical cell membrane</location>
    </subcellularLocation>
    <subcellularLocation>
        <location evidence="7">Cell projection</location>
        <location evidence="7">Filopodium</location>
    </subcellularLocation>
    <subcellularLocation>
        <location evidence="8">Cell projection</location>
        <location evidence="8">Lamellipodium</location>
    </subcellularLocation>
    <subcellularLocation>
        <location evidence="2">Cell projection</location>
        <location evidence="2">Microvillus</location>
    </subcellularLocation>
    <subcellularLocation>
        <location evidence="5">Cell projection</location>
        <location evidence="5">Ruffle</location>
    </subcellularLocation>
    <subcellularLocation>
        <location evidence="4">Membrane raft</location>
    </subcellularLocation>
    <subcellularLocation>
        <location evidence="6">Membrane</location>
        <topology evidence="6">Single-pass type I membrane protein</topology>
    </subcellularLocation>
</comment>
<evidence type="ECO:0000256" key="7">
    <source>
        <dbReference type="ARBA" id="ARBA00004486"/>
    </source>
</evidence>
<keyword evidence="15 21" id="KW-1133">Transmembrane helix</keyword>
<evidence type="ECO:0000256" key="15">
    <source>
        <dbReference type="ARBA" id="ARBA00022989"/>
    </source>
</evidence>
<dbReference type="InterPro" id="IPR013836">
    <property type="entry name" value="CD34/Podocalyxin"/>
</dbReference>
<dbReference type="GO" id="GO:0001726">
    <property type="term" value="C:ruffle"/>
    <property type="evidence" value="ECO:0007669"/>
    <property type="project" value="UniProtKB-SubCell"/>
</dbReference>
<feature type="compositionally biased region" description="Polar residues" evidence="20">
    <location>
        <begin position="247"/>
        <end position="280"/>
    </location>
</feature>
<evidence type="ECO:0000256" key="14">
    <source>
        <dbReference type="ARBA" id="ARBA00022889"/>
    </source>
</evidence>
<dbReference type="GO" id="GO:0033634">
    <property type="term" value="P:positive regulation of cell-cell adhesion mediated by integrin"/>
    <property type="evidence" value="ECO:0007669"/>
    <property type="project" value="TreeGrafter"/>
</dbReference>
<feature type="compositionally biased region" description="Low complexity" evidence="20">
    <location>
        <begin position="294"/>
        <end position="315"/>
    </location>
</feature>
<evidence type="ECO:0000256" key="19">
    <source>
        <dbReference type="ARBA" id="ARBA00031141"/>
    </source>
</evidence>
<name>A0A2K6ELI6_PROCO</name>
<evidence type="ECO:0000256" key="3">
    <source>
        <dbReference type="ARBA" id="ARBA00004221"/>
    </source>
</evidence>
<keyword evidence="18" id="KW-0966">Cell projection</keyword>
<reference evidence="22" key="1">
    <citation type="submission" date="2025-08" db="UniProtKB">
        <authorList>
            <consortium name="Ensembl"/>
        </authorList>
    </citation>
    <scope>IDENTIFICATION</scope>
</reference>